<dbReference type="SMR" id="A2DX06"/>
<organism evidence="2 3">
    <name type="scientific">Trichomonas vaginalis (strain ATCC PRA-98 / G3)</name>
    <dbReference type="NCBI Taxonomy" id="412133"/>
    <lineage>
        <taxon>Eukaryota</taxon>
        <taxon>Metamonada</taxon>
        <taxon>Parabasalia</taxon>
        <taxon>Trichomonadida</taxon>
        <taxon>Trichomonadidae</taxon>
        <taxon>Trichomonas</taxon>
    </lineage>
</organism>
<accession>A2DX06</accession>
<proteinExistence type="predicted"/>
<dbReference type="VEuPathDB" id="TrichDB:TVAG_019330"/>
<dbReference type="InParanoid" id="A2DX06"/>
<evidence type="ECO:0000313" key="3">
    <source>
        <dbReference type="Proteomes" id="UP000001542"/>
    </source>
</evidence>
<dbReference type="Pfam" id="PF04577">
    <property type="entry name" value="Glyco_transf_61"/>
    <property type="match status" value="1"/>
</dbReference>
<evidence type="ECO:0000313" key="2">
    <source>
        <dbReference type="EMBL" id="EAY15033.1"/>
    </source>
</evidence>
<evidence type="ECO:0000259" key="1">
    <source>
        <dbReference type="Pfam" id="PF04577"/>
    </source>
</evidence>
<dbReference type="InterPro" id="IPR049625">
    <property type="entry name" value="Glyco_transf_61_cat"/>
</dbReference>
<dbReference type="GO" id="GO:0016757">
    <property type="term" value="F:glycosyltransferase activity"/>
    <property type="evidence" value="ECO:0000318"/>
    <property type="project" value="GO_Central"/>
</dbReference>
<feature type="domain" description="Glycosyltransferase 61 catalytic" evidence="1">
    <location>
        <begin position="2"/>
        <end position="170"/>
    </location>
</feature>
<dbReference type="KEGG" id="tva:4773033"/>
<reference evidence="2" key="2">
    <citation type="journal article" date="2007" name="Science">
        <title>Draft genome sequence of the sexually transmitted pathogen Trichomonas vaginalis.</title>
        <authorList>
            <person name="Carlton J.M."/>
            <person name="Hirt R.P."/>
            <person name="Silva J.C."/>
            <person name="Delcher A.L."/>
            <person name="Schatz M."/>
            <person name="Zhao Q."/>
            <person name="Wortman J.R."/>
            <person name="Bidwell S.L."/>
            <person name="Alsmark U.C.M."/>
            <person name="Besteiro S."/>
            <person name="Sicheritz-Ponten T."/>
            <person name="Noel C.J."/>
            <person name="Dacks J.B."/>
            <person name="Foster P.G."/>
            <person name="Simillion C."/>
            <person name="Van de Peer Y."/>
            <person name="Miranda-Saavedra D."/>
            <person name="Barton G.J."/>
            <person name="Westrop G.D."/>
            <person name="Mueller S."/>
            <person name="Dessi D."/>
            <person name="Fiori P.L."/>
            <person name="Ren Q."/>
            <person name="Paulsen I."/>
            <person name="Zhang H."/>
            <person name="Bastida-Corcuera F.D."/>
            <person name="Simoes-Barbosa A."/>
            <person name="Brown M.T."/>
            <person name="Hayes R.D."/>
            <person name="Mukherjee M."/>
            <person name="Okumura C.Y."/>
            <person name="Schneider R."/>
            <person name="Smith A.J."/>
            <person name="Vanacova S."/>
            <person name="Villalvazo M."/>
            <person name="Haas B.J."/>
            <person name="Pertea M."/>
            <person name="Feldblyum T.V."/>
            <person name="Utterback T.R."/>
            <person name="Shu C.L."/>
            <person name="Osoegawa K."/>
            <person name="de Jong P.J."/>
            <person name="Hrdy I."/>
            <person name="Horvathova L."/>
            <person name="Zubacova Z."/>
            <person name="Dolezal P."/>
            <person name="Malik S.B."/>
            <person name="Logsdon J.M. Jr."/>
            <person name="Henze K."/>
            <person name="Gupta A."/>
            <person name="Wang C.C."/>
            <person name="Dunne R.L."/>
            <person name="Upcroft J.A."/>
            <person name="Upcroft P."/>
            <person name="White O."/>
            <person name="Salzberg S.L."/>
            <person name="Tang P."/>
            <person name="Chiu C.-H."/>
            <person name="Lee Y.-S."/>
            <person name="Embley T.M."/>
            <person name="Coombs G.H."/>
            <person name="Mottram J.C."/>
            <person name="Tachezy J."/>
            <person name="Fraser-Liggett C.M."/>
            <person name="Johnson P.J."/>
        </authorList>
    </citation>
    <scope>NUCLEOTIDE SEQUENCE [LARGE SCALE GENOMIC DNA]</scope>
    <source>
        <strain evidence="2">G3</strain>
    </source>
</reference>
<dbReference type="Proteomes" id="UP000001542">
    <property type="component" value="Unassembled WGS sequence"/>
</dbReference>
<protein>
    <recommendedName>
        <fullName evidence="1">Glycosyltransferase 61 catalytic domain-containing protein</fullName>
    </recommendedName>
</protein>
<reference evidence="2" key="1">
    <citation type="submission" date="2006-10" db="EMBL/GenBank/DDBJ databases">
        <authorList>
            <person name="Amadeo P."/>
            <person name="Zhao Q."/>
            <person name="Wortman J."/>
            <person name="Fraser-Liggett C."/>
            <person name="Carlton J."/>
        </authorList>
    </citation>
    <scope>NUCLEOTIDE SEQUENCE</scope>
    <source>
        <strain evidence="2">G3</strain>
    </source>
</reference>
<gene>
    <name evidence="2" type="ORF">TVAG_019330</name>
</gene>
<dbReference type="EMBL" id="DS113261">
    <property type="protein sequence ID" value="EAY15033.1"/>
    <property type="molecule type" value="Genomic_DNA"/>
</dbReference>
<name>A2DX06_TRIV3</name>
<dbReference type="AlphaFoldDB" id="A2DX06"/>
<sequence>MMFVPQEIKDKGIRVLNPKHFSEITLDIARYLGLKINYVYTKPSDQVFAKKIWIINTLEQSHGLTSGGIERIRAIVFEKEEYKKIKPERYVVANRIVGSNRFIDNADELVRVLNIKTKLERGARWIRDDKFYDVPIMEIIKYWMSLKVIVTVQGSNIYNGIFMHEKTGMVLLFSNRIDLPNMQFCTHLHVFMIGVIHPGRHFNCGSPQPTNYTDMISYTQRVVDAVYNGGWKSLEGLTEILQSSYPVTNITDFILNYTRIYY</sequence>
<keyword evidence="3" id="KW-1185">Reference proteome</keyword>
<dbReference type="RefSeq" id="XP_001327256.1">
    <property type="nucleotide sequence ID" value="XM_001327221.1"/>
</dbReference>
<dbReference type="VEuPathDB" id="TrichDB:TVAGG3_0184960"/>